<dbReference type="Gene3D" id="3.40.50.620">
    <property type="entry name" value="HUPs"/>
    <property type="match status" value="1"/>
</dbReference>
<evidence type="ECO:0000256" key="5">
    <source>
        <dbReference type="ARBA" id="ARBA00022643"/>
    </source>
</evidence>
<accession>A0A495PYW7</accession>
<keyword evidence="7 15" id="KW-0548">Nucleotidyltransferase</keyword>
<dbReference type="Pfam" id="PF01687">
    <property type="entry name" value="Flavokinase"/>
    <property type="match status" value="1"/>
</dbReference>
<evidence type="ECO:0000256" key="6">
    <source>
        <dbReference type="ARBA" id="ARBA00022679"/>
    </source>
</evidence>
<feature type="domain" description="Riboflavin kinase" evidence="16">
    <location>
        <begin position="182"/>
        <end position="307"/>
    </location>
</feature>
<dbReference type="Gene3D" id="2.40.30.30">
    <property type="entry name" value="Riboflavin kinase-like"/>
    <property type="match status" value="1"/>
</dbReference>
<evidence type="ECO:0000256" key="10">
    <source>
        <dbReference type="ARBA" id="ARBA00022827"/>
    </source>
</evidence>
<dbReference type="PANTHER" id="PTHR22749:SF6">
    <property type="entry name" value="RIBOFLAVIN KINASE"/>
    <property type="match status" value="1"/>
</dbReference>
<dbReference type="InterPro" id="IPR015864">
    <property type="entry name" value="FAD_synthase"/>
</dbReference>
<dbReference type="NCBIfam" id="NF004160">
    <property type="entry name" value="PRK05627.1-3"/>
    <property type="match status" value="1"/>
</dbReference>
<evidence type="ECO:0000256" key="1">
    <source>
        <dbReference type="ARBA" id="ARBA00002121"/>
    </source>
</evidence>
<evidence type="ECO:0000256" key="14">
    <source>
        <dbReference type="ARBA" id="ARBA00049494"/>
    </source>
</evidence>
<dbReference type="Proteomes" id="UP000276282">
    <property type="component" value="Unassembled WGS sequence"/>
</dbReference>
<dbReference type="AlphaFoldDB" id="A0A495PYW7"/>
<evidence type="ECO:0000313" key="18">
    <source>
        <dbReference type="Proteomes" id="UP000276282"/>
    </source>
</evidence>
<gene>
    <name evidence="17" type="ORF">BC962_0713</name>
</gene>
<dbReference type="GO" id="GO:0006747">
    <property type="term" value="P:FAD biosynthetic process"/>
    <property type="evidence" value="ECO:0007669"/>
    <property type="project" value="UniProtKB-UniRule"/>
</dbReference>
<keyword evidence="12" id="KW-0511">Multifunctional enzyme</keyword>
<dbReference type="EC" id="2.7.7.2" evidence="15"/>
<evidence type="ECO:0000256" key="12">
    <source>
        <dbReference type="ARBA" id="ARBA00023268"/>
    </source>
</evidence>
<evidence type="ECO:0000259" key="16">
    <source>
        <dbReference type="SMART" id="SM00904"/>
    </source>
</evidence>
<keyword evidence="11 15" id="KW-0067">ATP-binding</keyword>
<keyword evidence="10 15" id="KW-0274">FAD</keyword>
<comment type="catalytic activity">
    <reaction evidence="14 15">
        <text>FMN + ATP + H(+) = FAD + diphosphate</text>
        <dbReference type="Rhea" id="RHEA:17237"/>
        <dbReference type="ChEBI" id="CHEBI:15378"/>
        <dbReference type="ChEBI" id="CHEBI:30616"/>
        <dbReference type="ChEBI" id="CHEBI:33019"/>
        <dbReference type="ChEBI" id="CHEBI:57692"/>
        <dbReference type="ChEBI" id="CHEBI:58210"/>
        <dbReference type="EC" id="2.7.7.2"/>
    </reaction>
</comment>
<name>A0A495PYW7_9FLAO</name>
<dbReference type="InterPro" id="IPR002606">
    <property type="entry name" value="Riboflavin_kinase_bac"/>
</dbReference>
<dbReference type="InterPro" id="IPR014729">
    <property type="entry name" value="Rossmann-like_a/b/a_fold"/>
</dbReference>
<comment type="caution">
    <text evidence="17">The sequence shown here is derived from an EMBL/GenBank/DDBJ whole genome shotgun (WGS) entry which is preliminary data.</text>
</comment>
<dbReference type="InterPro" id="IPR015865">
    <property type="entry name" value="Riboflavin_kinase_bac/euk"/>
</dbReference>
<proteinExistence type="inferred from homology"/>
<evidence type="ECO:0000256" key="7">
    <source>
        <dbReference type="ARBA" id="ARBA00022695"/>
    </source>
</evidence>
<evidence type="ECO:0000313" key="17">
    <source>
        <dbReference type="EMBL" id="RKS55743.1"/>
    </source>
</evidence>
<dbReference type="EC" id="2.7.1.26" evidence="15"/>
<keyword evidence="18" id="KW-1185">Reference proteome</keyword>
<dbReference type="PIRSF" id="PIRSF004491">
    <property type="entry name" value="FAD_Synth"/>
    <property type="match status" value="1"/>
</dbReference>
<keyword evidence="5 15" id="KW-0288">FMN</keyword>
<dbReference type="CDD" id="cd02064">
    <property type="entry name" value="FAD_synthetase_N"/>
    <property type="match status" value="1"/>
</dbReference>
<dbReference type="NCBIfam" id="NF004162">
    <property type="entry name" value="PRK05627.1-5"/>
    <property type="match status" value="1"/>
</dbReference>
<dbReference type="GO" id="GO:0005524">
    <property type="term" value="F:ATP binding"/>
    <property type="evidence" value="ECO:0007669"/>
    <property type="project" value="UniProtKB-UniRule"/>
</dbReference>
<sequence length="312" mass="35605">MKEHLGAYTFKSEFPTVITIGTFDGVHAGHQKIIEKLVNTAKLSNMESAILTFFPHPRMVLQKESDIKLINTIDERKEILSDSGIDHLIIHPFTHQFSRLTAQEFVRDILVNKLNAKKIIIGYDHRFGRNRTADINTLKEFGKEYDFEVEEIGKQEIEDVAVSSTKIRKALMEGKVEKANRFLKKPFMLNGTVVRGKGLGKGFGYPTANLKIEENYKLIPKNGVYIARAIIDEIPYFGMMNIGTNPTVGGTEQTIETYFFLLDQDLYGQKLEIQLLARIRDEKNFDSIDALKIAMKQDEAFSSQFIKDNYAE</sequence>
<dbReference type="Pfam" id="PF06574">
    <property type="entry name" value="FAD_syn"/>
    <property type="match status" value="1"/>
</dbReference>
<dbReference type="UniPathway" id="UPA00276">
    <property type="reaction ID" value="UER00406"/>
</dbReference>
<keyword evidence="8 15" id="KW-0547">Nucleotide-binding</keyword>
<dbReference type="UniPathway" id="UPA00277">
    <property type="reaction ID" value="UER00407"/>
</dbReference>
<evidence type="ECO:0000256" key="9">
    <source>
        <dbReference type="ARBA" id="ARBA00022777"/>
    </source>
</evidence>
<dbReference type="PANTHER" id="PTHR22749">
    <property type="entry name" value="RIBOFLAVIN KINASE/FMN ADENYLYLTRANSFERASE"/>
    <property type="match status" value="1"/>
</dbReference>
<evidence type="ECO:0000256" key="11">
    <source>
        <dbReference type="ARBA" id="ARBA00022840"/>
    </source>
</evidence>
<comment type="pathway">
    <text evidence="3 15">Cofactor biosynthesis; FMN biosynthesis; FMN from riboflavin (ATP route): step 1/1.</text>
</comment>
<comment type="catalytic activity">
    <reaction evidence="13 15">
        <text>riboflavin + ATP = FMN + ADP + H(+)</text>
        <dbReference type="Rhea" id="RHEA:14357"/>
        <dbReference type="ChEBI" id="CHEBI:15378"/>
        <dbReference type="ChEBI" id="CHEBI:30616"/>
        <dbReference type="ChEBI" id="CHEBI:57986"/>
        <dbReference type="ChEBI" id="CHEBI:58210"/>
        <dbReference type="ChEBI" id="CHEBI:456216"/>
        <dbReference type="EC" id="2.7.1.26"/>
    </reaction>
</comment>
<comment type="similarity">
    <text evidence="15">Belongs to the ribF family.</text>
</comment>
<evidence type="ECO:0000256" key="2">
    <source>
        <dbReference type="ARBA" id="ARBA00004726"/>
    </source>
</evidence>
<dbReference type="GO" id="GO:0009231">
    <property type="term" value="P:riboflavin biosynthetic process"/>
    <property type="evidence" value="ECO:0007669"/>
    <property type="project" value="InterPro"/>
</dbReference>
<evidence type="ECO:0000256" key="8">
    <source>
        <dbReference type="ARBA" id="ARBA00022741"/>
    </source>
</evidence>
<dbReference type="GO" id="GO:0008531">
    <property type="term" value="F:riboflavin kinase activity"/>
    <property type="evidence" value="ECO:0007669"/>
    <property type="project" value="UniProtKB-UniRule"/>
</dbReference>
<dbReference type="RefSeq" id="WP_121344505.1">
    <property type="nucleotide sequence ID" value="NZ_RBLG01000001.1"/>
</dbReference>
<dbReference type="OrthoDB" id="9803667at2"/>
<reference evidence="17 18" key="1">
    <citation type="submission" date="2018-10" db="EMBL/GenBank/DDBJ databases">
        <title>Genomic Encyclopedia of Archaeal and Bacterial Type Strains, Phase II (KMG-II): from individual species to whole genera.</title>
        <authorList>
            <person name="Goeker M."/>
        </authorList>
    </citation>
    <scope>NUCLEOTIDE SEQUENCE [LARGE SCALE GENOMIC DNA]</scope>
    <source>
        <strain evidence="17 18">DSM 19839</strain>
    </source>
</reference>
<comment type="function">
    <text evidence="1">Catalyzes the phosphorylation of riboflavin to FMN followed by the adenylation of FMN to FAD.</text>
</comment>
<evidence type="ECO:0000256" key="15">
    <source>
        <dbReference type="PIRNR" id="PIRNR004491"/>
    </source>
</evidence>
<evidence type="ECO:0000256" key="4">
    <source>
        <dbReference type="ARBA" id="ARBA00022630"/>
    </source>
</evidence>
<keyword evidence="6 15" id="KW-0808">Transferase</keyword>
<dbReference type="NCBIfam" id="TIGR00083">
    <property type="entry name" value="ribF"/>
    <property type="match status" value="1"/>
</dbReference>
<dbReference type="SMART" id="SM00904">
    <property type="entry name" value="Flavokinase"/>
    <property type="match status" value="1"/>
</dbReference>
<dbReference type="SUPFAM" id="SSF82114">
    <property type="entry name" value="Riboflavin kinase-like"/>
    <property type="match status" value="1"/>
</dbReference>
<keyword evidence="4 15" id="KW-0285">Flavoprotein</keyword>
<dbReference type="EMBL" id="RBLG01000001">
    <property type="protein sequence ID" value="RKS55743.1"/>
    <property type="molecule type" value="Genomic_DNA"/>
</dbReference>
<comment type="pathway">
    <text evidence="2 15">Cofactor biosynthesis; FAD biosynthesis; FAD from FMN: step 1/1.</text>
</comment>
<keyword evidence="9 15" id="KW-0418">Kinase</keyword>
<evidence type="ECO:0000256" key="13">
    <source>
        <dbReference type="ARBA" id="ARBA00047880"/>
    </source>
</evidence>
<evidence type="ECO:0000256" key="3">
    <source>
        <dbReference type="ARBA" id="ARBA00005201"/>
    </source>
</evidence>
<dbReference type="SUPFAM" id="SSF52374">
    <property type="entry name" value="Nucleotidylyl transferase"/>
    <property type="match status" value="1"/>
</dbReference>
<dbReference type="InterPro" id="IPR023468">
    <property type="entry name" value="Riboflavin_kinase"/>
</dbReference>
<organism evidence="17 18">
    <name type="scientific">Gillisia mitskevichiae</name>
    <dbReference type="NCBI Taxonomy" id="270921"/>
    <lineage>
        <taxon>Bacteria</taxon>
        <taxon>Pseudomonadati</taxon>
        <taxon>Bacteroidota</taxon>
        <taxon>Flavobacteriia</taxon>
        <taxon>Flavobacteriales</taxon>
        <taxon>Flavobacteriaceae</taxon>
        <taxon>Gillisia</taxon>
    </lineage>
</organism>
<dbReference type="GO" id="GO:0003919">
    <property type="term" value="F:FMN adenylyltransferase activity"/>
    <property type="evidence" value="ECO:0007669"/>
    <property type="project" value="UniProtKB-UniRule"/>
</dbReference>
<protein>
    <recommendedName>
        <fullName evidence="15">Riboflavin biosynthesis protein</fullName>
    </recommendedName>
    <domain>
        <recommendedName>
            <fullName evidence="15">Riboflavin kinase</fullName>
            <ecNumber evidence="15">2.7.1.26</ecNumber>
        </recommendedName>
        <alternativeName>
            <fullName evidence="15">Flavokinase</fullName>
        </alternativeName>
    </domain>
    <domain>
        <recommendedName>
            <fullName evidence="15">FMN adenylyltransferase</fullName>
            <ecNumber evidence="15">2.7.7.2</ecNumber>
        </recommendedName>
        <alternativeName>
            <fullName evidence="15">FAD pyrophosphorylase</fullName>
        </alternativeName>
        <alternativeName>
            <fullName evidence="15">FAD synthase</fullName>
        </alternativeName>
    </domain>
</protein>
<dbReference type="InterPro" id="IPR023465">
    <property type="entry name" value="Riboflavin_kinase_dom_sf"/>
</dbReference>
<dbReference type="GO" id="GO:0009398">
    <property type="term" value="P:FMN biosynthetic process"/>
    <property type="evidence" value="ECO:0007669"/>
    <property type="project" value="UniProtKB-UniRule"/>
</dbReference>
<dbReference type="FunFam" id="3.40.50.620:FF:000021">
    <property type="entry name" value="Riboflavin biosynthesis protein"/>
    <property type="match status" value="1"/>
</dbReference>